<organism evidence="1">
    <name type="scientific">viral metagenome</name>
    <dbReference type="NCBI Taxonomy" id="1070528"/>
    <lineage>
        <taxon>unclassified sequences</taxon>
        <taxon>metagenomes</taxon>
        <taxon>organismal metagenomes</taxon>
    </lineage>
</organism>
<evidence type="ECO:0000313" key="1">
    <source>
        <dbReference type="EMBL" id="QHU17821.1"/>
    </source>
</evidence>
<reference evidence="1" key="1">
    <citation type="journal article" date="2020" name="Nature">
        <title>Giant virus diversity and host interactions through global metagenomics.</title>
        <authorList>
            <person name="Schulz F."/>
            <person name="Roux S."/>
            <person name="Paez-Espino D."/>
            <person name="Jungbluth S."/>
            <person name="Walsh D.A."/>
            <person name="Denef V.J."/>
            <person name="McMahon K.D."/>
            <person name="Konstantinidis K.T."/>
            <person name="Eloe-Fadrosh E.A."/>
            <person name="Kyrpides N.C."/>
            <person name="Woyke T."/>
        </authorList>
    </citation>
    <scope>NUCLEOTIDE SEQUENCE</scope>
    <source>
        <strain evidence="1">GVMAG-S-3300012919-55</strain>
    </source>
</reference>
<proteinExistence type="predicted"/>
<dbReference type="EMBL" id="MN740918">
    <property type="protein sequence ID" value="QHU17821.1"/>
    <property type="molecule type" value="Genomic_DNA"/>
</dbReference>
<name>A0A6C0KKX1_9ZZZZ</name>
<sequence length="495" mass="59741">MENINTLFEKLKTQAELNGESDKLYQTLLNLQESSEEERTKTNIITTVTNDFVMNNMIFYNKTSKIYFNYLENNYMLLNEDNMLHYVLEYISNYKEYRNVIDVSLKTSIKQSIVRTIRDNTIYDTIPDADTIQSILGVMVPTMFDNKELSKIFLIIIGNIILKKQQHPNNPEQKYIVFMRTQMKPFLNEINKYICMYFGNNNIYNCIKFKYTQDHCSNDIYKLLIPCKQICYDVLFFTEQFYINLLCVSIYYANRYDTIDNYINSVIGDMTIIKNSVYYFEHHTKESTIQQFMNDYIIQKPEAFIEQKDILFLWKQYTQKNDLFIHIFTSYSHFLHELFSYCHQTFNESNNCNQLTGFYSMEIPIIQTFRDFWDNYFHHCEDEYYFEISEILHLFHSHHKQKKINLSESTIYIILQLYYSQFTIVNGKSVHNVKCSFWDKKQEINLFIEKEKINIKDNVHTLYKKYCSTTQQLKISKKYFTLYLDKLRSDNKKKE</sequence>
<protein>
    <submittedName>
        <fullName evidence="1">Uncharacterized protein</fullName>
    </submittedName>
</protein>
<accession>A0A6C0KKX1</accession>
<dbReference type="AlphaFoldDB" id="A0A6C0KKX1"/>